<evidence type="ECO:0000259" key="2">
    <source>
        <dbReference type="Pfam" id="PF24784"/>
    </source>
</evidence>
<evidence type="ECO:0000313" key="4">
    <source>
        <dbReference type="Proteomes" id="UP000030762"/>
    </source>
</evidence>
<dbReference type="InterPro" id="IPR055313">
    <property type="entry name" value="Temptin-like"/>
</dbReference>
<dbReference type="VEuPathDB" id="FungiDB:SDRG_04621"/>
<dbReference type="GeneID" id="19945348"/>
<organism evidence="3 4">
    <name type="scientific">Saprolegnia diclina (strain VS20)</name>
    <dbReference type="NCBI Taxonomy" id="1156394"/>
    <lineage>
        <taxon>Eukaryota</taxon>
        <taxon>Sar</taxon>
        <taxon>Stramenopiles</taxon>
        <taxon>Oomycota</taxon>
        <taxon>Saprolegniomycetes</taxon>
        <taxon>Saprolegniales</taxon>
        <taxon>Saprolegniaceae</taxon>
        <taxon>Saprolegnia</taxon>
    </lineage>
</organism>
<dbReference type="OrthoDB" id="129121at2759"/>
<dbReference type="InterPro" id="IPR057626">
    <property type="entry name" value="S-S_Temptin"/>
</dbReference>
<dbReference type="Pfam" id="PF24784">
    <property type="entry name" value="Temptin_C"/>
    <property type="match status" value="1"/>
</dbReference>
<dbReference type="InParanoid" id="T0S641"/>
<feature type="domain" description="Temptin Cys/Cys disulfide" evidence="2">
    <location>
        <begin position="14"/>
        <end position="56"/>
    </location>
</feature>
<feature type="chain" id="PRO_5012926552" description="Temptin Cys/Cys disulfide domain-containing protein" evidence="1">
    <location>
        <begin position="16"/>
        <end position="108"/>
    </location>
</feature>
<evidence type="ECO:0000313" key="3">
    <source>
        <dbReference type="EMBL" id="EQC38192.1"/>
    </source>
</evidence>
<reference evidence="3 4" key="1">
    <citation type="submission" date="2012-04" db="EMBL/GenBank/DDBJ databases">
        <title>The Genome Sequence of Saprolegnia declina VS20.</title>
        <authorList>
            <consortium name="The Broad Institute Genome Sequencing Platform"/>
            <person name="Russ C."/>
            <person name="Nusbaum C."/>
            <person name="Tyler B."/>
            <person name="van West P."/>
            <person name="Dieguez-Uribeondo J."/>
            <person name="de Bruijn I."/>
            <person name="Tripathy S."/>
            <person name="Jiang R."/>
            <person name="Young S.K."/>
            <person name="Zeng Q."/>
            <person name="Gargeya S."/>
            <person name="Fitzgerald M."/>
            <person name="Haas B."/>
            <person name="Abouelleil A."/>
            <person name="Alvarado L."/>
            <person name="Arachchi H.M."/>
            <person name="Berlin A."/>
            <person name="Chapman S.B."/>
            <person name="Goldberg J."/>
            <person name="Griggs A."/>
            <person name="Gujja S."/>
            <person name="Hansen M."/>
            <person name="Howarth C."/>
            <person name="Imamovic A."/>
            <person name="Larimer J."/>
            <person name="McCowen C."/>
            <person name="Montmayeur A."/>
            <person name="Murphy C."/>
            <person name="Neiman D."/>
            <person name="Pearson M."/>
            <person name="Priest M."/>
            <person name="Roberts A."/>
            <person name="Saif S."/>
            <person name="Shea T."/>
            <person name="Sisk P."/>
            <person name="Sykes S."/>
            <person name="Wortman J."/>
            <person name="Nusbaum C."/>
            <person name="Birren B."/>
        </authorList>
    </citation>
    <scope>NUCLEOTIDE SEQUENCE [LARGE SCALE GENOMIC DNA]</scope>
    <source>
        <strain evidence="3 4">VS20</strain>
    </source>
</reference>
<dbReference type="Proteomes" id="UP000030762">
    <property type="component" value="Unassembled WGS sequence"/>
</dbReference>
<dbReference type="PANTHER" id="PTHR34737">
    <property type="entry name" value="EF-HAND DOMAIN-CONTAINING PROTEIN"/>
    <property type="match status" value="1"/>
</dbReference>
<dbReference type="AlphaFoldDB" id="T0S641"/>
<proteinExistence type="predicted"/>
<dbReference type="EMBL" id="JH767142">
    <property type="protein sequence ID" value="EQC38192.1"/>
    <property type="molecule type" value="Genomic_DNA"/>
</dbReference>
<gene>
    <name evidence="3" type="ORF">SDRG_04621</name>
</gene>
<name>T0S641_SAPDV</name>
<dbReference type="PANTHER" id="PTHR34737:SF2">
    <property type="entry name" value="EF-HAND DOMAIN-CONTAINING PROTEIN"/>
    <property type="match status" value="1"/>
</dbReference>
<protein>
    <recommendedName>
        <fullName evidence="2">Temptin Cys/Cys disulfide domain-containing protein</fullName>
    </recommendedName>
</protein>
<dbReference type="RefSeq" id="XP_008608519.1">
    <property type="nucleotide sequence ID" value="XM_008610297.1"/>
</dbReference>
<sequence>MLLVRLLTLAASTSAYSEFRYNLPNGFEVSGVPAIGHENKAGGGAYTPFGHDFMQLRMDNRLLGDPCCLWTSMDETPLRGNPTSPGHANAFTADELAELRCDRAKTEL</sequence>
<keyword evidence="1" id="KW-0732">Signal</keyword>
<accession>T0S641</accession>
<feature type="signal peptide" evidence="1">
    <location>
        <begin position="1"/>
        <end position="15"/>
    </location>
</feature>
<keyword evidence="4" id="KW-1185">Reference proteome</keyword>
<evidence type="ECO:0000256" key="1">
    <source>
        <dbReference type="SAM" id="SignalP"/>
    </source>
</evidence>